<dbReference type="Pfam" id="PF02878">
    <property type="entry name" value="PGM_PMM_I"/>
    <property type="match status" value="1"/>
</dbReference>
<evidence type="ECO:0000256" key="5">
    <source>
        <dbReference type="ARBA" id="ARBA00022917"/>
    </source>
</evidence>
<feature type="domain" description="EIF2B subunit epsilon/gamma LbH" evidence="9">
    <location>
        <begin position="256"/>
        <end position="353"/>
    </location>
</feature>
<dbReference type="InterPro" id="IPR036900">
    <property type="entry name" value="A-D-PHexomutase_C_sf"/>
</dbReference>
<name>A0A1W1CSJ6_9ZZZZ</name>
<evidence type="ECO:0000259" key="8">
    <source>
        <dbReference type="Pfam" id="PF02879"/>
    </source>
</evidence>
<protein>
    <submittedName>
        <fullName evidence="10">Mannose-1-phosphate guanylyltransferase / Phosphomannomutase</fullName>
        <ecNumber evidence="10">2.7.7.13</ecNumber>
        <ecNumber evidence="10">5.4.2.8</ecNumber>
    </submittedName>
</protein>
<dbReference type="EC" id="2.7.7.13" evidence="10"/>
<dbReference type="SUPFAM" id="SSF51161">
    <property type="entry name" value="Trimeric LpxA-like enzymes"/>
    <property type="match status" value="1"/>
</dbReference>
<keyword evidence="5" id="KW-0648">Protein biosynthesis</keyword>
<accession>A0A1W1CSJ6</accession>
<dbReference type="Pfam" id="PF25084">
    <property type="entry name" value="LbH_EIF2B"/>
    <property type="match status" value="1"/>
</dbReference>
<keyword evidence="4" id="KW-0396">Initiation factor</keyword>
<keyword evidence="10" id="KW-0808">Transferase</keyword>
<sequence>MAKNIKAVMMAGGFGTRIQPLTHFMPKPMLPICNIPMMEHTMRKLVDTGITEIVVLLYFKPEIIKNHFGDGSSIGAKIEYVLPEEDFGTAGAVRVAKEFLDTTFIIVSGDLVSDFDFEKIIDHHLAIESKLTITLTSVENPLQFGVVIADENGKIEKFLEKPSWGEVFSDTINTGIYVIEPEILEYIPGEESFDFAKDLFPLLMHEGIDLMSYDARGYWRDVGNPDSYREVYGDIFKHRIDVFFPGKRIEHPDGILYLGEGSEIDDSVEIIDTVIIGSHVKIGKNVRLHDVSIGDNVTILSETKIRNSVLWHDISIGRKCILDNSVICNDTEIGDMVTAKAGVILAEGCDVGKLAVFDQDLTVWPHKTIEAAAIVNKSVIWGSKYKNSIFENGSVMGKSNVEISCEMACQLAEAFASHLPLGSTVIVGRDHSKSARMLKRAFLGGMLSGGINVLDLKAMPPAVVRYNLGRESGLTAGVYFRQNVFDPTSVEFTFFGEEGLRIDSDMAKSVEKAFFQQKYRRVDYSKIGSIEETYIHHMKECLTYKNAIERSIDHRIIKTSGFKVAVDLMYGGTKDIFPEIMSELQIENIILNAYTDYHKMANMTHVEKKSKEDISAIVKNLNFNIGFLMYPNGQQLAIVSDDGEILNKIKGLFVVLSLLNLEAKEKKLHVFLPTWAPDLADEVFGNLVIERGRYANFKADKVKHYDLIATIGGNFAFTEFSLHRDALYASLKIMEMLSRHNVKISDLSREFEAFYYRHITIECSQAQKGKMMKSFFLEAKEKRASTADGVKIWENDTDWVLMIPDQIEDLLHLYVQAKNKKSGEALTARYEKNIKEWM</sequence>
<keyword evidence="3" id="KW-0963">Cytoplasm</keyword>
<dbReference type="InterPro" id="IPR005835">
    <property type="entry name" value="NTP_transferase_dom"/>
</dbReference>
<dbReference type="SUPFAM" id="SSF53738">
    <property type="entry name" value="Phosphoglucomutase, first 3 domains"/>
    <property type="match status" value="2"/>
</dbReference>
<dbReference type="Gene3D" id="3.90.550.10">
    <property type="entry name" value="Spore Coat Polysaccharide Biosynthesis Protein SpsA, Chain A"/>
    <property type="match status" value="1"/>
</dbReference>
<dbReference type="EMBL" id="FPHL01000054">
    <property type="protein sequence ID" value="SFV68705.1"/>
    <property type="molecule type" value="Genomic_DNA"/>
</dbReference>
<evidence type="ECO:0000256" key="4">
    <source>
        <dbReference type="ARBA" id="ARBA00022540"/>
    </source>
</evidence>
<dbReference type="EC" id="5.4.2.8" evidence="10"/>
<evidence type="ECO:0000256" key="3">
    <source>
        <dbReference type="ARBA" id="ARBA00022490"/>
    </source>
</evidence>
<keyword evidence="10" id="KW-0413">Isomerase</keyword>
<dbReference type="Gene3D" id="3.30.310.50">
    <property type="entry name" value="Alpha-D-phosphohexomutase, C-terminal domain"/>
    <property type="match status" value="1"/>
</dbReference>
<gene>
    <name evidence="10" type="ORF">MNB_SV-10-1068</name>
</gene>
<evidence type="ECO:0000313" key="10">
    <source>
        <dbReference type="EMBL" id="SFV68705.1"/>
    </source>
</evidence>
<dbReference type="SUPFAM" id="SSF55957">
    <property type="entry name" value="Phosphoglucomutase, C-terminal domain"/>
    <property type="match status" value="1"/>
</dbReference>
<feature type="domain" description="Alpha-D-phosphohexomutase alpha/beta/alpha" evidence="7">
    <location>
        <begin position="390"/>
        <end position="519"/>
    </location>
</feature>
<dbReference type="AlphaFoldDB" id="A0A1W1CSJ6"/>
<dbReference type="GO" id="GO:0004615">
    <property type="term" value="F:phosphomannomutase activity"/>
    <property type="evidence" value="ECO:0007669"/>
    <property type="project" value="UniProtKB-EC"/>
</dbReference>
<proteinExistence type="inferred from homology"/>
<dbReference type="Pfam" id="PF00483">
    <property type="entry name" value="NTP_transferase"/>
    <property type="match status" value="1"/>
</dbReference>
<evidence type="ECO:0000256" key="1">
    <source>
        <dbReference type="ARBA" id="ARBA00004514"/>
    </source>
</evidence>
<dbReference type="InterPro" id="IPR005844">
    <property type="entry name" value="A-D-PHexomutase_a/b/a-I"/>
</dbReference>
<dbReference type="SUPFAM" id="SSF53448">
    <property type="entry name" value="Nucleotide-diphospho-sugar transferases"/>
    <property type="match status" value="1"/>
</dbReference>
<keyword evidence="10" id="KW-0548">Nucleotidyltransferase</keyword>
<comment type="subcellular location">
    <subcellularLocation>
        <location evidence="1">Cytoplasm</location>
        <location evidence="1">Cytosol</location>
    </subcellularLocation>
</comment>
<dbReference type="GO" id="GO:0004475">
    <property type="term" value="F:mannose-1-phosphate guanylyltransferase (GTP) activity"/>
    <property type="evidence" value="ECO:0007669"/>
    <property type="project" value="UniProtKB-EC"/>
</dbReference>
<dbReference type="InterPro" id="IPR005845">
    <property type="entry name" value="A-D-PHexomutase_a/b/a-II"/>
</dbReference>
<dbReference type="InterPro" id="IPR056764">
    <property type="entry name" value="LbH_EIF2B3/5"/>
</dbReference>
<dbReference type="Gene3D" id="3.40.120.10">
    <property type="entry name" value="Alpha-D-Glucose-1,6-Bisphosphate, subunit A, domain 3"/>
    <property type="match status" value="3"/>
</dbReference>
<evidence type="ECO:0000259" key="9">
    <source>
        <dbReference type="Pfam" id="PF25084"/>
    </source>
</evidence>
<evidence type="ECO:0000256" key="2">
    <source>
        <dbReference type="ARBA" id="ARBA00010231"/>
    </source>
</evidence>
<dbReference type="Gene3D" id="2.160.10.10">
    <property type="entry name" value="Hexapeptide repeat proteins"/>
    <property type="match status" value="1"/>
</dbReference>
<dbReference type="InterPro" id="IPR016055">
    <property type="entry name" value="A-D-PHexomutase_a/b/a-I/II/III"/>
</dbReference>
<feature type="domain" description="Alpha-D-phosphohexomutase alpha/beta/alpha" evidence="8">
    <location>
        <begin position="544"/>
        <end position="643"/>
    </location>
</feature>
<dbReference type="InterPro" id="IPR011004">
    <property type="entry name" value="Trimer_LpxA-like_sf"/>
</dbReference>
<dbReference type="GO" id="GO:0005975">
    <property type="term" value="P:carbohydrate metabolic process"/>
    <property type="evidence" value="ECO:0007669"/>
    <property type="project" value="InterPro"/>
</dbReference>
<comment type="similarity">
    <text evidence="2">Belongs to the phosphohexose mutase family.</text>
</comment>
<evidence type="ECO:0000259" key="7">
    <source>
        <dbReference type="Pfam" id="PF02878"/>
    </source>
</evidence>
<feature type="domain" description="Nucleotidyl transferase" evidence="6">
    <location>
        <begin position="6"/>
        <end position="232"/>
    </location>
</feature>
<organism evidence="10">
    <name type="scientific">hydrothermal vent metagenome</name>
    <dbReference type="NCBI Taxonomy" id="652676"/>
    <lineage>
        <taxon>unclassified sequences</taxon>
        <taxon>metagenomes</taxon>
        <taxon>ecological metagenomes</taxon>
    </lineage>
</organism>
<dbReference type="Pfam" id="PF02879">
    <property type="entry name" value="PGM_PMM_II"/>
    <property type="match status" value="1"/>
</dbReference>
<dbReference type="InterPro" id="IPR050486">
    <property type="entry name" value="Mannose-1P_guanyltransferase"/>
</dbReference>
<dbReference type="PANTHER" id="PTHR22572">
    <property type="entry name" value="SUGAR-1-PHOSPHATE GUANYL TRANSFERASE"/>
    <property type="match status" value="1"/>
</dbReference>
<evidence type="ECO:0000259" key="6">
    <source>
        <dbReference type="Pfam" id="PF00483"/>
    </source>
</evidence>
<dbReference type="InterPro" id="IPR029044">
    <property type="entry name" value="Nucleotide-diphossugar_trans"/>
</dbReference>
<dbReference type="CDD" id="cd04181">
    <property type="entry name" value="NTP_transferase"/>
    <property type="match status" value="1"/>
</dbReference>
<reference evidence="10" key="1">
    <citation type="submission" date="2016-10" db="EMBL/GenBank/DDBJ databases">
        <authorList>
            <person name="de Groot N.N."/>
        </authorList>
    </citation>
    <scope>NUCLEOTIDE SEQUENCE</scope>
</reference>